<keyword evidence="6" id="KW-1185">Reference proteome</keyword>
<feature type="domain" description="Hemerythrin-like" evidence="4">
    <location>
        <begin position="13"/>
        <end position="130"/>
    </location>
</feature>
<dbReference type="NCBIfam" id="NF033749">
    <property type="entry name" value="bact_hemeryth"/>
    <property type="match status" value="1"/>
</dbReference>
<dbReference type="InterPro" id="IPR012827">
    <property type="entry name" value="Hemerythrin_metal-bd"/>
</dbReference>
<keyword evidence="3" id="KW-0408">Iron</keyword>
<keyword evidence="2" id="KW-0479">Metal-binding</keyword>
<evidence type="ECO:0000256" key="1">
    <source>
        <dbReference type="ARBA" id="ARBA00010587"/>
    </source>
</evidence>
<comment type="caution">
    <text evidence="5">The sequence shown here is derived from an EMBL/GenBank/DDBJ whole genome shotgun (WGS) entry which is preliminary data.</text>
</comment>
<dbReference type="Proteomes" id="UP001227317">
    <property type="component" value="Unassembled WGS sequence"/>
</dbReference>
<dbReference type="PANTHER" id="PTHR37164">
    <property type="entry name" value="BACTERIOHEMERYTHRIN"/>
    <property type="match status" value="1"/>
</dbReference>
<evidence type="ECO:0000259" key="4">
    <source>
        <dbReference type="Pfam" id="PF01814"/>
    </source>
</evidence>
<accession>A0ABU0WKN7</accession>
<dbReference type="NCBIfam" id="TIGR02481">
    <property type="entry name" value="hemeryth_dom"/>
    <property type="match status" value="1"/>
</dbReference>
<gene>
    <name evidence="5" type="ORF">QSG27_18885</name>
</gene>
<dbReference type="PANTHER" id="PTHR37164:SF1">
    <property type="entry name" value="BACTERIOHEMERYTHRIN"/>
    <property type="match status" value="1"/>
</dbReference>
<evidence type="ECO:0000256" key="2">
    <source>
        <dbReference type="ARBA" id="ARBA00022723"/>
    </source>
</evidence>
<sequence>MPYIIWRSRMSVGIERIDEDHKQMIRCVNDLDTAINQAVYDPRLTAQTLLSLCQYTKSHFDREEMLMRAVEYPDFAVHKHQHDTARAMLQDICESFMQAPEKAVAERIYKFAADWLVQHILIADMKMVPHIVGTATPAPALAPVPSAVS</sequence>
<protein>
    <submittedName>
        <fullName evidence="5">Bacteriohemerythrin</fullName>
    </submittedName>
</protein>
<organism evidence="5 6">
    <name type="scientific">Azospirillum isscasi</name>
    <dbReference type="NCBI Taxonomy" id="3053926"/>
    <lineage>
        <taxon>Bacteria</taxon>
        <taxon>Pseudomonadati</taxon>
        <taxon>Pseudomonadota</taxon>
        <taxon>Alphaproteobacteria</taxon>
        <taxon>Rhodospirillales</taxon>
        <taxon>Azospirillaceae</taxon>
        <taxon>Azospirillum</taxon>
    </lineage>
</organism>
<dbReference type="SUPFAM" id="SSF47188">
    <property type="entry name" value="Hemerythrin-like"/>
    <property type="match status" value="1"/>
</dbReference>
<reference evidence="5 6" key="1">
    <citation type="submission" date="2023-06" db="EMBL/GenBank/DDBJ databases">
        <title>Azospirillum isscasensis sp.nov, a bacterium isolated from rhizosphere soil of rice.</title>
        <authorList>
            <person name="Wang H."/>
        </authorList>
    </citation>
    <scope>NUCLEOTIDE SEQUENCE [LARGE SCALE GENOMIC DNA]</scope>
    <source>
        <strain evidence="5 6">C340-1</strain>
    </source>
</reference>
<dbReference type="InterPro" id="IPR050669">
    <property type="entry name" value="Hemerythrin"/>
</dbReference>
<comment type="similarity">
    <text evidence="1">Belongs to the hemerythrin family.</text>
</comment>
<dbReference type="Gene3D" id="1.20.120.50">
    <property type="entry name" value="Hemerythrin-like"/>
    <property type="match status" value="1"/>
</dbReference>
<evidence type="ECO:0000256" key="3">
    <source>
        <dbReference type="ARBA" id="ARBA00023004"/>
    </source>
</evidence>
<evidence type="ECO:0000313" key="5">
    <source>
        <dbReference type="EMBL" id="MDQ2104773.1"/>
    </source>
</evidence>
<proteinExistence type="inferred from homology"/>
<dbReference type="RefSeq" id="WP_306708825.1">
    <property type="nucleotide sequence ID" value="NZ_JAUJFI010000103.1"/>
</dbReference>
<dbReference type="EMBL" id="JAUJFI010000103">
    <property type="protein sequence ID" value="MDQ2104773.1"/>
    <property type="molecule type" value="Genomic_DNA"/>
</dbReference>
<name>A0ABU0WKN7_9PROT</name>
<dbReference type="InterPro" id="IPR035938">
    <property type="entry name" value="Hemerythrin-like_sf"/>
</dbReference>
<dbReference type="Pfam" id="PF01814">
    <property type="entry name" value="Hemerythrin"/>
    <property type="match status" value="1"/>
</dbReference>
<dbReference type="CDD" id="cd12107">
    <property type="entry name" value="Hemerythrin"/>
    <property type="match status" value="1"/>
</dbReference>
<evidence type="ECO:0000313" key="6">
    <source>
        <dbReference type="Proteomes" id="UP001227317"/>
    </source>
</evidence>
<dbReference type="InterPro" id="IPR012312">
    <property type="entry name" value="Hemerythrin-like"/>
</dbReference>